<evidence type="ECO:0000313" key="6">
    <source>
        <dbReference type="EMBL" id="OCL97903.1"/>
    </source>
</evidence>
<dbReference type="Pfam" id="PF00271">
    <property type="entry name" value="Helicase_C"/>
    <property type="match status" value="1"/>
</dbReference>
<proteinExistence type="predicted"/>
<keyword evidence="4" id="KW-0067">ATP-binding</keyword>
<organism evidence="6 7">
    <name type="scientific">Aliarcobacter thereius</name>
    <dbReference type="NCBI Taxonomy" id="544718"/>
    <lineage>
        <taxon>Bacteria</taxon>
        <taxon>Pseudomonadati</taxon>
        <taxon>Campylobacterota</taxon>
        <taxon>Epsilonproteobacteria</taxon>
        <taxon>Campylobacterales</taxon>
        <taxon>Arcobacteraceae</taxon>
        <taxon>Aliarcobacter</taxon>
    </lineage>
</organism>
<evidence type="ECO:0000259" key="5">
    <source>
        <dbReference type="PROSITE" id="PS51192"/>
    </source>
</evidence>
<dbReference type="PANTHER" id="PTHR47961">
    <property type="entry name" value="DNA POLYMERASE THETA, PUTATIVE (AFU_ORTHOLOGUE AFUA_1G05260)-RELATED"/>
    <property type="match status" value="1"/>
</dbReference>
<dbReference type="SMART" id="SM00490">
    <property type="entry name" value="HELICc"/>
    <property type="match status" value="1"/>
</dbReference>
<dbReference type="GO" id="GO:0004386">
    <property type="term" value="F:helicase activity"/>
    <property type="evidence" value="ECO:0007669"/>
    <property type="project" value="UniProtKB-KW"/>
</dbReference>
<evidence type="ECO:0000313" key="7">
    <source>
        <dbReference type="Proteomes" id="UP000093281"/>
    </source>
</evidence>
<dbReference type="OrthoDB" id="9815222at2"/>
<gene>
    <name evidence="6" type="ORF">AAX29_01754</name>
</gene>
<keyword evidence="2" id="KW-0378">Hydrolase</keyword>
<dbReference type="PROSITE" id="PS51192">
    <property type="entry name" value="HELICASE_ATP_BIND_1"/>
    <property type="match status" value="1"/>
</dbReference>
<reference evidence="7" key="1">
    <citation type="submission" date="2015-05" db="EMBL/GenBank/DDBJ databases">
        <authorList>
            <person name="Rovetto F."/>
            <person name="Cocolin L."/>
            <person name="Illeghems K."/>
            <person name="Van Nieuwerburgh F."/>
            <person name="Houf K."/>
        </authorList>
    </citation>
    <scope>NUCLEOTIDE SEQUENCE [LARGE SCALE GENOMIC DNA]</scope>
    <source>
        <strain evidence="7">DU22</strain>
    </source>
</reference>
<dbReference type="AlphaFoldDB" id="A0A1C0B5G7"/>
<comment type="caution">
    <text evidence="6">The sequence shown here is derived from an EMBL/GenBank/DDBJ whole genome shotgun (WGS) entry which is preliminary data.</text>
</comment>
<dbReference type="Gene3D" id="3.40.50.300">
    <property type="entry name" value="P-loop containing nucleotide triphosphate hydrolases"/>
    <property type="match status" value="2"/>
</dbReference>
<sequence>MHNKFDLNMNLLRKDILENIYSGKDISEAELNFTDLSIYSRNNTFFSKLSNVIKRSVLDDSITLTNEQVECLNILEENNLFLSAPTSFGKTFIALEFIARNRILLENIIFVVPTISLMNELRRKCFSLFNDEFIIITSEAELDQYNHVAKKIMIVVPERISTKRFKEYINSNNIDFLVYDEIYKLNYEPSSRDTNDRIIKMNYIYKYLINKSRKILLLGPFIKSVKFDKSNIKIVQFITNLNLVYNNIEKQPVKTIDNLEFLKNKQFVYFNSPNSIKKFLDKNELNTGEEQYKYDDDIVQWISENIHPEWYYSIYLKKGIGIHHGKTPLFLRKYIEYEYANTDGCIHTILCTSTLMEGINTPTNKLIIYDTPRGTFELNNLIGRVGRLNPHNPQMGNIQIFDEKTFELYDPEQWIDLKILYEVDEIETNSPEDEILYLDKSSKDGEAEKRIDILKENLDSRFGIKIAEIIESEIEISLLNKFIDIYDEITCYEKEWNVIHDIKFKLLRSDNSYMTGLLTANYSFDSEDEYIFDAVYSLMINGGKLKPVITKFVTKYNPNVRDINNFIDTLFQIDEFIKFKMMKMVSIYELFNSKNLFDKSKNRAFIQSIHMIESYFDSTDGYERILSDLGIPQEDIVLISNEISKYNDIIGTEKKLKKLMRIDFFNKLSPFSKRIISGL</sequence>
<dbReference type="InterPro" id="IPR027417">
    <property type="entry name" value="P-loop_NTPase"/>
</dbReference>
<accession>A0A1C0B5G7</accession>
<keyword evidence="1" id="KW-0547">Nucleotide-binding</keyword>
<evidence type="ECO:0000256" key="3">
    <source>
        <dbReference type="ARBA" id="ARBA00022806"/>
    </source>
</evidence>
<dbReference type="InterPro" id="IPR014001">
    <property type="entry name" value="Helicase_ATP-bd"/>
</dbReference>
<dbReference type="GO" id="GO:0016787">
    <property type="term" value="F:hydrolase activity"/>
    <property type="evidence" value="ECO:0007669"/>
    <property type="project" value="UniProtKB-KW"/>
</dbReference>
<dbReference type="PANTHER" id="PTHR47961:SF4">
    <property type="entry name" value="ACTIVATING SIGNAL COINTEGRATOR 1 COMPLEX SUBUNIT 3"/>
    <property type="match status" value="1"/>
</dbReference>
<dbReference type="PATRIC" id="fig|544718.39.peg.1669"/>
<dbReference type="GO" id="GO:0005524">
    <property type="term" value="F:ATP binding"/>
    <property type="evidence" value="ECO:0007669"/>
    <property type="project" value="UniProtKB-KW"/>
</dbReference>
<dbReference type="Proteomes" id="UP000093281">
    <property type="component" value="Unassembled WGS sequence"/>
</dbReference>
<dbReference type="InterPro" id="IPR011545">
    <property type="entry name" value="DEAD/DEAH_box_helicase_dom"/>
</dbReference>
<dbReference type="SUPFAM" id="SSF52540">
    <property type="entry name" value="P-loop containing nucleoside triphosphate hydrolases"/>
    <property type="match status" value="1"/>
</dbReference>
<dbReference type="GO" id="GO:0003676">
    <property type="term" value="F:nucleic acid binding"/>
    <property type="evidence" value="ECO:0007669"/>
    <property type="project" value="InterPro"/>
</dbReference>
<feature type="domain" description="Helicase ATP-binding" evidence="5">
    <location>
        <begin position="71"/>
        <end position="239"/>
    </location>
</feature>
<dbReference type="InterPro" id="IPR050474">
    <property type="entry name" value="Hel308_SKI2-like"/>
</dbReference>
<dbReference type="EMBL" id="LCUJ01000008">
    <property type="protein sequence ID" value="OCL97903.1"/>
    <property type="molecule type" value="Genomic_DNA"/>
</dbReference>
<dbReference type="Pfam" id="PF00270">
    <property type="entry name" value="DEAD"/>
    <property type="match status" value="1"/>
</dbReference>
<keyword evidence="3 6" id="KW-0347">Helicase</keyword>
<evidence type="ECO:0000256" key="2">
    <source>
        <dbReference type="ARBA" id="ARBA00022801"/>
    </source>
</evidence>
<evidence type="ECO:0000256" key="4">
    <source>
        <dbReference type="ARBA" id="ARBA00022840"/>
    </source>
</evidence>
<dbReference type="SMART" id="SM00487">
    <property type="entry name" value="DEXDc"/>
    <property type="match status" value="1"/>
</dbReference>
<evidence type="ECO:0000256" key="1">
    <source>
        <dbReference type="ARBA" id="ARBA00022741"/>
    </source>
</evidence>
<dbReference type="RefSeq" id="WP_066174209.1">
    <property type="nucleotide sequence ID" value="NZ_LCUJ01000008.1"/>
</dbReference>
<protein>
    <submittedName>
        <fullName evidence="6">Ski2-like helicase</fullName>
    </submittedName>
</protein>
<dbReference type="InterPro" id="IPR001650">
    <property type="entry name" value="Helicase_C-like"/>
</dbReference>
<name>A0A1C0B5G7_9BACT</name>